<dbReference type="GO" id="GO:0016757">
    <property type="term" value="F:glycosyltransferase activity"/>
    <property type="evidence" value="ECO:0007669"/>
    <property type="project" value="UniProtKB-KW"/>
</dbReference>
<dbReference type="SUPFAM" id="SSF53756">
    <property type="entry name" value="UDP-Glycosyltransferase/glycogen phosphorylase"/>
    <property type="match status" value="1"/>
</dbReference>
<accession>A0ABY6D6Q1</accession>
<keyword evidence="3" id="KW-0328">Glycosyltransferase</keyword>
<dbReference type="Pfam" id="PF13439">
    <property type="entry name" value="Glyco_transf_4"/>
    <property type="match status" value="1"/>
</dbReference>
<feature type="domain" description="Glycosyl transferase family 1" evidence="1">
    <location>
        <begin position="281"/>
        <end position="344"/>
    </location>
</feature>
<dbReference type="Pfam" id="PF00534">
    <property type="entry name" value="Glycos_transf_1"/>
    <property type="match status" value="1"/>
</dbReference>
<keyword evidence="3" id="KW-0808">Transferase</keyword>
<name>A0ABY6D6Q1_9RHOB</name>
<evidence type="ECO:0000259" key="2">
    <source>
        <dbReference type="Pfam" id="PF13439"/>
    </source>
</evidence>
<dbReference type="EMBL" id="CP106738">
    <property type="protein sequence ID" value="UXX81817.1"/>
    <property type="molecule type" value="Genomic_DNA"/>
</dbReference>
<keyword evidence="4" id="KW-1185">Reference proteome</keyword>
<sequence length="423" mass="45577">MSGPHILIVNVFFAPNAYGGATIVAEEVAHALRRKGCLITAISLISRAELAPYAVIKSEVNGLTSYLVNVPEGRSYAARYNNADLAESIGGLIDRLVPDLVHVHCVQDVGAGVIEVAKARGLPVVLSVHDFWWLCERQFMITPDQRYCGQAPVCLSRCRGCVEDFSAARTRDTYLKRQAALADIVTYPSQFARDLCEASGLAPGRGTVWRNGVCLPDSTYFVAQTARRATDARLAFGYLGGPAQIKGWPDIHAAFAGLERDDFTMHLVDGALDGGWWTGIDLTGLPGEWQIHPRFSQAEMDTFYAQIDVLLFPSQWKETFGLAIREALARGIRVIQTDSGGTVEHSGVVAADLIPIGAGPAPLRAQIAAQMDRGIGPTAPVHVATYDDQAAELLTLIRPLLGDVSCRPEATPAARPDSWGSAA</sequence>
<dbReference type="Proteomes" id="UP001064087">
    <property type="component" value="Chromosome"/>
</dbReference>
<dbReference type="RefSeq" id="WP_263046926.1">
    <property type="nucleotide sequence ID" value="NZ_CP106738.1"/>
</dbReference>
<evidence type="ECO:0000259" key="1">
    <source>
        <dbReference type="Pfam" id="PF00534"/>
    </source>
</evidence>
<dbReference type="Gene3D" id="3.40.50.2000">
    <property type="entry name" value="Glycogen Phosphorylase B"/>
    <property type="match status" value="2"/>
</dbReference>
<proteinExistence type="predicted"/>
<feature type="domain" description="Glycosyltransferase subfamily 4-like N-terminal" evidence="2">
    <location>
        <begin position="18"/>
        <end position="213"/>
    </location>
</feature>
<dbReference type="EC" id="2.4.-.-" evidence="3"/>
<dbReference type="InterPro" id="IPR050194">
    <property type="entry name" value="Glycosyltransferase_grp1"/>
</dbReference>
<reference evidence="3" key="1">
    <citation type="submission" date="2022-10" db="EMBL/GenBank/DDBJ databases">
        <title>Roseovarius pelagicus sp. nov., isolated from Arctic seawater.</title>
        <authorList>
            <person name="Hong Y.W."/>
            <person name="Hwang C.Y."/>
        </authorList>
    </citation>
    <scope>NUCLEOTIDE SEQUENCE</scope>
    <source>
        <strain evidence="3">HL-MP18</strain>
    </source>
</reference>
<dbReference type="PANTHER" id="PTHR45947">
    <property type="entry name" value="SULFOQUINOVOSYL TRANSFERASE SQD2"/>
    <property type="match status" value="1"/>
</dbReference>
<organism evidence="3 4">
    <name type="scientific">Roseovarius pelagicus</name>
    <dbReference type="NCBI Taxonomy" id="2980108"/>
    <lineage>
        <taxon>Bacteria</taxon>
        <taxon>Pseudomonadati</taxon>
        <taxon>Pseudomonadota</taxon>
        <taxon>Alphaproteobacteria</taxon>
        <taxon>Rhodobacterales</taxon>
        <taxon>Roseobacteraceae</taxon>
        <taxon>Roseovarius</taxon>
    </lineage>
</organism>
<protein>
    <submittedName>
        <fullName evidence="3">Glycosyltransferase</fullName>
        <ecNumber evidence="3">2.4.-.-</ecNumber>
    </submittedName>
</protein>
<evidence type="ECO:0000313" key="3">
    <source>
        <dbReference type="EMBL" id="UXX81817.1"/>
    </source>
</evidence>
<evidence type="ECO:0000313" key="4">
    <source>
        <dbReference type="Proteomes" id="UP001064087"/>
    </source>
</evidence>
<dbReference type="InterPro" id="IPR001296">
    <property type="entry name" value="Glyco_trans_1"/>
</dbReference>
<gene>
    <name evidence="3" type="ORF">N7U68_11850</name>
</gene>
<dbReference type="InterPro" id="IPR028098">
    <property type="entry name" value="Glyco_trans_4-like_N"/>
</dbReference>
<dbReference type="PANTHER" id="PTHR45947:SF13">
    <property type="entry name" value="TRANSFERASE"/>
    <property type="match status" value="1"/>
</dbReference>